<accession>A0A1S6HWF6</accession>
<dbReference type="KEGG" id="spsw:Sps_04665"/>
<dbReference type="STRING" id="225848.Sps_04665"/>
<keyword evidence="1" id="KW-1133">Transmembrane helix</keyword>
<reference evidence="2 3" key="1">
    <citation type="submission" date="2016-03" db="EMBL/GenBank/DDBJ databases">
        <title>Complete genome sequence of Shewanella psychrophila WP2, a deep sea bacterium isolated from west Pacific sediment.</title>
        <authorList>
            <person name="Xu G."/>
            <person name="Jian H."/>
        </authorList>
    </citation>
    <scope>NUCLEOTIDE SEQUENCE [LARGE SCALE GENOMIC DNA]</scope>
    <source>
        <strain evidence="2 3">WP2</strain>
    </source>
</reference>
<dbReference type="Proteomes" id="UP000189545">
    <property type="component" value="Chromosome"/>
</dbReference>
<keyword evidence="3" id="KW-1185">Reference proteome</keyword>
<evidence type="ECO:0000313" key="3">
    <source>
        <dbReference type="Proteomes" id="UP000189545"/>
    </source>
</evidence>
<gene>
    <name evidence="2" type="ORF">Sps_04665</name>
</gene>
<evidence type="ECO:0000256" key="1">
    <source>
        <dbReference type="SAM" id="Phobius"/>
    </source>
</evidence>
<name>A0A1S6HWF6_9GAMM</name>
<protein>
    <submittedName>
        <fullName evidence="2">Uncharacterized protein</fullName>
    </submittedName>
</protein>
<evidence type="ECO:0000313" key="2">
    <source>
        <dbReference type="EMBL" id="AQS39748.1"/>
    </source>
</evidence>
<dbReference type="EMBL" id="CP014782">
    <property type="protein sequence ID" value="AQS39748.1"/>
    <property type="molecule type" value="Genomic_DNA"/>
</dbReference>
<organism evidence="2 3">
    <name type="scientific">Shewanella psychrophila</name>
    <dbReference type="NCBI Taxonomy" id="225848"/>
    <lineage>
        <taxon>Bacteria</taxon>
        <taxon>Pseudomonadati</taxon>
        <taxon>Pseudomonadota</taxon>
        <taxon>Gammaproteobacteria</taxon>
        <taxon>Alteromonadales</taxon>
        <taxon>Shewanellaceae</taxon>
        <taxon>Shewanella</taxon>
    </lineage>
</organism>
<dbReference type="AlphaFoldDB" id="A0A1S6HWF6"/>
<sequence length="43" mass="4715">MEKHKNGWNSNGKGWHSTINDKRSFVSGLLIGFAIGIFLGALL</sequence>
<dbReference type="RefSeq" id="WP_257788638.1">
    <property type="nucleotide sequence ID" value="NZ_CP014782.1"/>
</dbReference>
<proteinExistence type="predicted"/>
<keyword evidence="1" id="KW-0812">Transmembrane</keyword>
<keyword evidence="1" id="KW-0472">Membrane</keyword>
<feature type="transmembrane region" description="Helical" evidence="1">
    <location>
        <begin position="25"/>
        <end position="42"/>
    </location>
</feature>